<reference evidence="2" key="2">
    <citation type="journal article" date="2014" name="ISME J.">
        <title>Microbial stratification in low pH oxic and suboxic macroscopic growths along an acid mine drainage.</title>
        <authorList>
            <person name="Mendez-Garcia C."/>
            <person name="Mesa V."/>
            <person name="Sprenger R.R."/>
            <person name="Richter M."/>
            <person name="Diez M.S."/>
            <person name="Solano J."/>
            <person name="Bargiela R."/>
            <person name="Golyshina O.V."/>
            <person name="Manteca A."/>
            <person name="Ramos J.L."/>
            <person name="Gallego J.R."/>
            <person name="Llorente I."/>
            <person name="Martins Dos Santos V.A."/>
            <person name="Jensen O.N."/>
            <person name="Pelaez A.I."/>
            <person name="Sanchez J."/>
            <person name="Ferrer M."/>
        </authorList>
    </citation>
    <scope>NUCLEOTIDE SEQUENCE</scope>
</reference>
<dbReference type="InterPro" id="IPR029060">
    <property type="entry name" value="PIN-like_dom_sf"/>
</dbReference>
<protein>
    <recommendedName>
        <fullName evidence="1">PIN domain-containing protein</fullName>
    </recommendedName>
</protein>
<dbReference type="Pfam" id="PF01850">
    <property type="entry name" value="PIN"/>
    <property type="match status" value="1"/>
</dbReference>
<evidence type="ECO:0000313" key="2">
    <source>
        <dbReference type="EMBL" id="EQD51504.1"/>
    </source>
</evidence>
<evidence type="ECO:0000259" key="1">
    <source>
        <dbReference type="Pfam" id="PF01850"/>
    </source>
</evidence>
<dbReference type="EMBL" id="AUZY01007106">
    <property type="protein sequence ID" value="EQD51504.1"/>
    <property type="molecule type" value="Genomic_DNA"/>
</dbReference>
<dbReference type="AlphaFoldDB" id="T1BEM9"/>
<dbReference type="InterPro" id="IPR002716">
    <property type="entry name" value="PIN_dom"/>
</dbReference>
<proteinExistence type="predicted"/>
<name>T1BEM9_9ZZZZ</name>
<feature type="domain" description="PIN" evidence="1">
    <location>
        <begin position="8"/>
        <end position="133"/>
    </location>
</feature>
<sequence length="158" mass="17937">MAGNNPLYYWDTCLFLAWLKDEARTSGEMDGVREVVERSKRRDCRLMTSVLTTVEILQAKIPAGVDTLLSGLMKRMLRVGVDTKVAQLAHDIRNHFAKEDDRSLKTPDAIHLASAILHRADEFHTFDEQLIAMSDNVAGHRLVICKPIARNPQLDLRR</sequence>
<organism evidence="2">
    <name type="scientific">mine drainage metagenome</name>
    <dbReference type="NCBI Taxonomy" id="410659"/>
    <lineage>
        <taxon>unclassified sequences</taxon>
        <taxon>metagenomes</taxon>
        <taxon>ecological metagenomes</taxon>
    </lineage>
</organism>
<gene>
    <name evidence="2" type="ORF">B1B_10993</name>
</gene>
<dbReference type="Gene3D" id="3.40.50.1010">
    <property type="entry name" value="5'-nuclease"/>
    <property type="match status" value="1"/>
</dbReference>
<reference evidence="2" key="1">
    <citation type="submission" date="2013-08" db="EMBL/GenBank/DDBJ databases">
        <authorList>
            <person name="Mendez C."/>
            <person name="Richter M."/>
            <person name="Ferrer M."/>
            <person name="Sanchez J."/>
        </authorList>
    </citation>
    <scope>NUCLEOTIDE SEQUENCE</scope>
</reference>
<comment type="caution">
    <text evidence="2">The sequence shown here is derived from an EMBL/GenBank/DDBJ whole genome shotgun (WGS) entry which is preliminary data.</text>
</comment>
<accession>T1BEM9</accession>
<dbReference type="SUPFAM" id="SSF88723">
    <property type="entry name" value="PIN domain-like"/>
    <property type="match status" value="1"/>
</dbReference>